<protein>
    <submittedName>
        <fullName evidence="3">Uncharacterized protein</fullName>
    </submittedName>
</protein>
<dbReference type="SMART" id="SM00209">
    <property type="entry name" value="TSP1"/>
    <property type="match status" value="1"/>
</dbReference>
<reference evidence="3 4" key="1">
    <citation type="journal article" date="2021" name="BMC Biol.">
        <title>Horizontally acquired antibacterial genes associated with adaptive radiation of ladybird beetles.</title>
        <authorList>
            <person name="Li H.S."/>
            <person name="Tang X.F."/>
            <person name="Huang Y.H."/>
            <person name="Xu Z.Y."/>
            <person name="Chen M.L."/>
            <person name="Du X.Y."/>
            <person name="Qiu B.Y."/>
            <person name="Chen P.T."/>
            <person name="Zhang W."/>
            <person name="Slipinski A."/>
            <person name="Escalona H.E."/>
            <person name="Waterhouse R.M."/>
            <person name="Zwick A."/>
            <person name="Pang H."/>
        </authorList>
    </citation>
    <scope>NUCLEOTIDE SEQUENCE [LARGE SCALE GENOMIC DNA]</scope>
    <source>
        <strain evidence="3">SYSU2018</strain>
    </source>
</reference>
<dbReference type="PANTHER" id="PTHR22906:SF54">
    <property type="entry name" value="IG-LIKE DOMAIN-CONTAINING PROTEIN"/>
    <property type="match status" value="1"/>
</dbReference>
<name>A0ABD2NS05_9CUCU</name>
<organism evidence="3 4">
    <name type="scientific">Cryptolaemus montrouzieri</name>
    <dbReference type="NCBI Taxonomy" id="559131"/>
    <lineage>
        <taxon>Eukaryota</taxon>
        <taxon>Metazoa</taxon>
        <taxon>Ecdysozoa</taxon>
        <taxon>Arthropoda</taxon>
        <taxon>Hexapoda</taxon>
        <taxon>Insecta</taxon>
        <taxon>Pterygota</taxon>
        <taxon>Neoptera</taxon>
        <taxon>Endopterygota</taxon>
        <taxon>Coleoptera</taxon>
        <taxon>Polyphaga</taxon>
        <taxon>Cucujiformia</taxon>
        <taxon>Coccinelloidea</taxon>
        <taxon>Coccinellidae</taxon>
        <taxon>Scymninae</taxon>
        <taxon>Scymnini</taxon>
        <taxon>Cryptolaemus</taxon>
    </lineage>
</organism>
<dbReference type="PANTHER" id="PTHR22906">
    <property type="entry name" value="PROPERDIN"/>
    <property type="match status" value="1"/>
</dbReference>
<dbReference type="PROSITE" id="PS51257">
    <property type="entry name" value="PROKAR_LIPOPROTEIN"/>
    <property type="match status" value="1"/>
</dbReference>
<accession>A0ABD2NS05</accession>
<evidence type="ECO:0000256" key="2">
    <source>
        <dbReference type="ARBA" id="ARBA00023157"/>
    </source>
</evidence>
<dbReference type="InterPro" id="IPR052065">
    <property type="entry name" value="Compl_asym_regulator"/>
</dbReference>
<dbReference type="PROSITE" id="PS50092">
    <property type="entry name" value="TSP1"/>
    <property type="match status" value="1"/>
</dbReference>
<evidence type="ECO:0000313" key="3">
    <source>
        <dbReference type="EMBL" id="KAL3281274.1"/>
    </source>
</evidence>
<dbReference type="Proteomes" id="UP001516400">
    <property type="component" value="Unassembled WGS sequence"/>
</dbReference>
<gene>
    <name evidence="3" type="ORF">HHI36_004487</name>
</gene>
<dbReference type="InterPro" id="IPR036383">
    <property type="entry name" value="TSP1_rpt_sf"/>
</dbReference>
<proteinExistence type="predicted"/>
<dbReference type="EMBL" id="JABFTP020000144">
    <property type="protein sequence ID" value="KAL3281274.1"/>
    <property type="molecule type" value="Genomic_DNA"/>
</dbReference>
<dbReference type="InterPro" id="IPR000884">
    <property type="entry name" value="TSP1_rpt"/>
</dbReference>
<sequence length="117" mass="12936">MSTRTCTNPPPSNGGAACVGSAIRKTKDCQQCPQEELVLDTAYDYDTNDYDVAEPARWSSWSDWSKCNSDCVKIRKRQCVPGNGQGRKNCNGRDTQTMSCSSELCKSTELTRVKEGK</sequence>
<dbReference type="SUPFAM" id="SSF82895">
    <property type="entry name" value="TSP-1 type 1 repeat"/>
    <property type="match status" value="1"/>
</dbReference>
<comment type="caution">
    <text evidence="3">The sequence shown here is derived from an EMBL/GenBank/DDBJ whole genome shotgun (WGS) entry which is preliminary data.</text>
</comment>
<dbReference type="AlphaFoldDB" id="A0ABD2NS05"/>
<evidence type="ECO:0000313" key="4">
    <source>
        <dbReference type="Proteomes" id="UP001516400"/>
    </source>
</evidence>
<keyword evidence="2" id="KW-1015">Disulfide bond</keyword>
<evidence type="ECO:0000256" key="1">
    <source>
        <dbReference type="ARBA" id="ARBA00022737"/>
    </source>
</evidence>
<keyword evidence="4" id="KW-1185">Reference proteome</keyword>
<dbReference type="Gene3D" id="2.20.100.10">
    <property type="entry name" value="Thrombospondin type-1 (TSP1) repeat"/>
    <property type="match status" value="1"/>
</dbReference>
<keyword evidence="1" id="KW-0677">Repeat</keyword>